<feature type="compositionally biased region" description="Basic and acidic residues" evidence="1">
    <location>
        <begin position="23"/>
        <end position="33"/>
    </location>
</feature>
<accession>A0A8S2EK47</accession>
<evidence type="ECO:0000256" key="1">
    <source>
        <dbReference type="SAM" id="MobiDB-lite"/>
    </source>
</evidence>
<comment type="caution">
    <text evidence="2">The sequence shown here is derived from an EMBL/GenBank/DDBJ whole genome shotgun (WGS) entry which is preliminary data.</text>
</comment>
<feature type="compositionally biased region" description="Basic and acidic residues" evidence="1">
    <location>
        <begin position="199"/>
        <end position="215"/>
    </location>
</feature>
<dbReference type="EMBL" id="CAJNOK010016510">
    <property type="protein sequence ID" value="CAF1246775.1"/>
    <property type="molecule type" value="Genomic_DNA"/>
</dbReference>
<dbReference type="AlphaFoldDB" id="A0A8S2EK47"/>
<dbReference type="Proteomes" id="UP000677228">
    <property type="component" value="Unassembled WGS sequence"/>
</dbReference>
<dbReference type="EMBL" id="CAJOBA010038061">
    <property type="protein sequence ID" value="CAF4054427.1"/>
    <property type="molecule type" value="Genomic_DNA"/>
</dbReference>
<feature type="compositionally biased region" description="Acidic residues" evidence="1">
    <location>
        <begin position="131"/>
        <end position="144"/>
    </location>
</feature>
<feature type="compositionally biased region" description="Low complexity" evidence="1">
    <location>
        <begin position="176"/>
        <end position="187"/>
    </location>
</feature>
<evidence type="ECO:0000313" key="4">
    <source>
        <dbReference type="Proteomes" id="UP000677228"/>
    </source>
</evidence>
<evidence type="ECO:0000313" key="2">
    <source>
        <dbReference type="EMBL" id="CAF1246775.1"/>
    </source>
</evidence>
<name>A0A8S2EK47_9BILA</name>
<feature type="region of interest" description="Disordered" evidence="1">
    <location>
        <begin position="17"/>
        <end position="89"/>
    </location>
</feature>
<feature type="compositionally biased region" description="Low complexity" evidence="1">
    <location>
        <begin position="49"/>
        <end position="61"/>
    </location>
</feature>
<reference evidence="2" key="1">
    <citation type="submission" date="2021-02" db="EMBL/GenBank/DDBJ databases">
        <authorList>
            <person name="Nowell W R."/>
        </authorList>
    </citation>
    <scope>NUCLEOTIDE SEQUENCE</scope>
</reference>
<feature type="compositionally biased region" description="Basic and acidic residues" evidence="1">
    <location>
        <begin position="160"/>
        <end position="175"/>
    </location>
</feature>
<gene>
    <name evidence="2" type="ORF">OVA965_LOCUS26085</name>
    <name evidence="3" type="ORF">TMI583_LOCUS26823</name>
</gene>
<sequence length="215" mass="24100">MEKLRIKNEQKLAMQVTTGTYQRCEERLRKEMKLAQQGDEEKNEESDQDSPSSTSESSSSQCLHPSESLLPRTQLVIDTSINDNNRRDSFDDLFLEEPSLSHQKQEHFVACARLDGKGEDDEFKIERFVDDDAGCATETDSDGGDEYKTGMFPNNTDAGNNHDNEDGVVEVDRLSKSSSSDLSSSESDSTDDDDDDDDNTVKDKNTNDDVLHLSE</sequence>
<feature type="region of interest" description="Disordered" evidence="1">
    <location>
        <begin position="129"/>
        <end position="215"/>
    </location>
</feature>
<evidence type="ECO:0000313" key="3">
    <source>
        <dbReference type="EMBL" id="CAF4054427.1"/>
    </source>
</evidence>
<feature type="compositionally biased region" description="Acidic residues" evidence="1">
    <location>
        <begin position="188"/>
        <end position="198"/>
    </location>
</feature>
<dbReference type="Proteomes" id="UP000682733">
    <property type="component" value="Unassembled WGS sequence"/>
</dbReference>
<proteinExistence type="predicted"/>
<organism evidence="2 4">
    <name type="scientific">Didymodactylos carnosus</name>
    <dbReference type="NCBI Taxonomy" id="1234261"/>
    <lineage>
        <taxon>Eukaryota</taxon>
        <taxon>Metazoa</taxon>
        <taxon>Spiralia</taxon>
        <taxon>Gnathifera</taxon>
        <taxon>Rotifera</taxon>
        <taxon>Eurotatoria</taxon>
        <taxon>Bdelloidea</taxon>
        <taxon>Philodinida</taxon>
        <taxon>Philodinidae</taxon>
        <taxon>Didymodactylos</taxon>
    </lineage>
</organism>
<protein>
    <submittedName>
        <fullName evidence="2">Uncharacterized protein</fullName>
    </submittedName>
</protein>